<evidence type="ECO:0000259" key="4">
    <source>
        <dbReference type="Pfam" id="PF07687"/>
    </source>
</evidence>
<dbReference type="Proteomes" id="UP000178857">
    <property type="component" value="Unassembled WGS sequence"/>
</dbReference>
<reference evidence="5 6" key="1">
    <citation type="journal article" date="2016" name="Nat. Commun.">
        <title>Thousands of microbial genomes shed light on interconnected biogeochemical processes in an aquifer system.</title>
        <authorList>
            <person name="Anantharaman K."/>
            <person name="Brown C.T."/>
            <person name="Hug L.A."/>
            <person name="Sharon I."/>
            <person name="Castelle C.J."/>
            <person name="Probst A.J."/>
            <person name="Thomas B.C."/>
            <person name="Singh A."/>
            <person name="Wilkins M.J."/>
            <person name="Karaoz U."/>
            <person name="Brodie E.L."/>
            <person name="Williams K.H."/>
            <person name="Hubbard S.S."/>
            <person name="Banfield J.F."/>
        </authorList>
    </citation>
    <scope>NUCLEOTIDE SEQUENCE [LARGE SCALE GENOMIC DNA]</scope>
</reference>
<dbReference type="Pfam" id="PF01546">
    <property type="entry name" value="Peptidase_M20"/>
    <property type="match status" value="1"/>
</dbReference>
<evidence type="ECO:0000313" key="5">
    <source>
        <dbReference type="EMBL" id="OGK52134.1"/>
    </source>
</evidence>
<feature type="domain" description="Peptidase M20 dimerisation" evidence="4">
    <location>
        <begin position="186"/>
        <end position="320"/>
    </location>
</feature>
<dbReference type="EMBL" id="MGAT01000028">
    <property type="protein sequence ID" value="OGK52134.1"/>
    <property type="molecule type" value="Genomic_DNA"/>
</dbReference>
<dbReference type="SUPFAM" id="SSF53187">
    <property type="entry name" value="Zn-dependent exopeptidases"/>
    <property type="match status" value="1"/>
</dbReference>
<dbReference type="InterPro" id="IPR051458">
    <property type="entry name" value="Cyt/Met_Dipeptidase"/>
</dbReference>
<dbReference type="PANTHER" id="PTHR43270:SF8">
    <property type="entry name" value="DI- AND TRIPEPTIDASE DUG2-RELATED"/>
    <property type="match status" value="1"/>
</dbReference>
<dbReference type="GO" id="GO:0046872">
    <property type="term" value="F:metal ion binding"/>
    <property type="evidence" value="ECO:0007669"/>
    <property type="project" value="UniProtKB-KW"/>
</dbReference>
<evidence type="ECO:0000256" key="1">
    <source>
        <dbReference type="ARBA" id="ARBA00022670"/>
    </source>
</evidence>
<dbReference type="GO" id="GO:0006508">
    <property type="term" value="P:proteolysis"/>
    <property type="evidence" value="ECO:0007669"/>
    <property type="project" value="UniProtKB-KW"/>
</dbReference>
<gene>
    <name evidence="5" type="ORF">A2970_01750</name>
</gene>
<dbReference type="Pfam" id="PF07687">
    <property type="entry name" value="M20_dimer"/>
    <property type="match status" value="1"/>
</dbReference>
<dbReference type="AlphaFoldDB" id="A0A1F7J938"/>
<dbReference type="STRING" id="1802069.A2970_01750"/>
<accession>A0A1F7J938</accession>
<proteinExistence type="predicted"/>
<evidence type="ECO:0000313" key="6">
    <source>
        <dbReference type="Proteomes" id="UP000178857"/>
    </source>
</evidence>
<keyword evidence="3" id="KW-0378">Hydrolase</keyword>
<dbReference type="InterPro" id="IPR002933">
    <property type="entry name" value="Peptidase_M20"/>
</dbReference>
<protein>
    <recommendedName>
        <fullName evidence="4">Peptidase M20 dimerisation domain-containing protein</fullName>
    </recommendedName>
</protein>
<keyword evidence="1" id="KW-0645">Protease</keyword>
<evidence type="ECO:0000256" key="2">
    <source>
        <dbReference type="ARBA" id="ARBA00022723"/>
    </source>
</evidence>
<sequence>MNIDNNIALEKLKKLVAIPSVSTDPERRNKIMEAAEFIRKELLELGCAVKFFRYKNYPPVIIGQKIVDKSAKTIGIYAHYDVQPEDPVEKWSSPPFELTKRGEKLYGRGVADDKIHLIQSVIAAKNLIERGNLENNLIFIFEGEEEIGSIHFEELVKKAGAAVGKSDFFYVFDVGMKEKNVPQIFYGLRGVISGELKVKTGETDLHSGIYGNRVLNPIQAIAELLAKIKDGQTHKIKIPGFYDKVKKISQEEIDLLPAESLNSKINPSFEVNGIYSGYTGSGWKSVIPAEATVKFSLRLAPNQKPEKIKPMVKKFIESNLSRQVKWELTLSPGSNPFYTDFNNPYTKKTAKILSNFFGNRCYFNRSGGSIAAAEILQRLFKKPVILTGFTLPDENIHAPNENIDEEMFFKGIVAMEGIFSL</sequence>
<dbReference type="GO" id="GO:0008233">
    <property type="term" value="F:peptidase activity"/>
    <property type="evidence" value="ECO:0007669"/>
    <property type="project" value="UniProtKB-KW"/>
</dbReference>
<dbReference type="Gene3D" id="3.30.70.360">
    <property type="match status" value="1"/>
</dbReference>
<evidence type="ECO:0000256" key="3">
    <source>
        <dbReference type="ARBA" id="ARBA00022801"/>
    </source>
</evidence>
<dbReference type="InterPro" id="IPR011650">
    <property type="entry name" value="Peptidase_M20_dimer"/>
</dbReference>
<name>A0A1F7J938_9BACT</name>
<keyword evidence="2" id="KW-0479">Metal-binding</keyword>
<organism evidence="5 6">
    <name type="scientific">Candidatus Roizmanbacteria bacterium RIFCSPLOWO2_01_FULL_44_13</name>
    <dbReference type="NCBI Taxonomy" id="1802069"/>
    <lineage>
        <taxon>Bacteria</taxon>
        <taxon>Candidatus Roizmaniibacteriota</taxon>
    </lineage>
</organism>
<comment type="caution">
    <text evidence="5">The sequence shown here is derived from an EMBL/GenBank/DDBJ whole genome shotgun (WGS) entry which is preliminary data.</text>
</comment>
<dbReference type="Gene3D" id="3.40.630.10">
    <property type="entry name" value="Zn peptidases"/>
    <property type="match status" value="1"/>
</dbReference>
<dbReference type="PANTHER" id="PTHR43270">
    <property type="entry name" value="BETA-ALA-HIS DIPEPTIDASE"/>
    <property type="match status" value="1"/>
</dbReference>